<feature type="region of interest" description="Disordered" evidence="1">
    <location>
        <begin position="242"/>
        <end position="623"/>
    </location>
</feature>
<dbReference type="OrthoDB" id="168385at2759"/>
<feature type="compositionally biased region" description="Basic and acidic residues" evidence="1">
    <location>
        <begin position="555"/>
        <end position="610"/>
    </location>
</feature>
<protein>
    <submittedName>
        <fullName evidence="2">Uncharacterized protein</fullName>
    </submittedName>
</protein>
<name>A0A225X3R5_9STRA</name>
<accession>A0A225X3R5</accession>
<evidence type="ECO:0000256" key="1">
    <source>
        <dbReference type="SAM" id="MobiDB-lite"/>
    </source>
</evidence>
<feature type="compositionally biased region" description="Basic and acidic residues" evidence="1">
    <location>
        <begin position="479"/>
        <end position="492"/>
    </location>
</feature>
<feature type="compositionally biased region" description="Basic and acidic residues" evidence="1">
    <location>
        <begin position="412"/>
        <end position="436"/>
    </location>
</feature>
<keyword evidence="3" id="KW-1185">Reference proteome</keyword>
<feature type="compositionally biased region" description="Low complexity" evidence="1">
    <location>
        <begin position="247"/>
        <end position="258"/>
    </location>
</feature>
<gene>
    <name evidence="2" type="ORF">PHMEG_000573</name>
</gene>
<feature type="compositionally biased region" description="Polar residues" evidence="1">
    <location>
        <begin position="268"/>
        <end position="280"/>
    </location>
</feature>
<evidence type="ECO:0000313" key="2">
    <source>
        <dbReference type="EMBL" id="OWZ24393.1"/>
    </source>
</evidence>
<dbReference type="STRING" id="4795.A0A225X3R5"/>
<reference evidence="3" key="1">
    <citation type="submission" date="2017-03" db="EMBL/GenBank/DDBJ databases">
        <title>Phytopthora megakarya and P. palmivora, two closely related causual agents of cacao black pod achieved similar genome size and gene model numbers by different mechanisms.</title>
        <authorList>
            <person name="Ali S."/>
            <person name="Shao J."/>
            <person name="Larry D.J."/>
            <person name="Kronmiller B."/>
            <person name="Shen D."/>
            <person name="Strem M.D."/>
            <person name="Melnick R.L."/>
            <person name="Guiltinan M.J."/>
            <person name="Tyler B.M."/>
            <person name="Meinhardt L.W."/>
            <person name="Bailey B.A."/>
        </authorList>
    </citation>
    <scope>NUCLEOTIDE SEQUENCE [LARGE SCALE GENOMIC DNA]</scope>
    <source>
        <strain evidence="3">zdho120</strain>
    </source>
</reference>
<organism evidence="2 3">
    <name type="scientific">Phytophthora megakarya</name>
    <dbReference type="NCBI Taxonomy" id="4795"/>
    <lineage>
        <taxon>Eukaryota</taxon>
        <taxon>Sar</taxon>
        <taxon>Stramenopiles</taxon>
        <taxon>Oomycota</taxon>
        <taxon>Peronosporomycetes</taxon>
        <taxon>Peronosporales</taxon>
        <taxon>Peronosporaceae</taxon>
        <taxon>Phytophthora</taxon>
    </lineage>
</organism>
<feature type="compositionally biased region" description="Basic and acidic residues" evidence="1">
    <location>
        <begin position="520"/>
        <end position="548"/>
    </location>
</feature>
<dbReference type="Proteomes" id="UP000198211">
    <property type="component" value="Unassembled WGS sequence"/>
</dbReference>
<dbReference type="EMBL" id="NBNE01000015">
    <property type="protein sequence ID" value="OWZ24393.1"/>
    <property type="molecule type" value="Genomic_DNA"/>
</dbReference>
<sequence>MRLSRKRNSIYMAAIELAAQDPDGRSSRKGSATKMMGYEVYDVDGKTLPDLIPHLSCATKHEMASNRELYAASFFGVSLSVPKAKGKSSSAVDECGDSDVDTRQASCYEELRFERPVDREVYQQKMYGTAFVPQRLRGWITLVVRNARFERKSTGIRFNQDRDRDEFASSLSKRYTFEKSVPRCDIPRENWQKMMRNQPGTVYLHYYNREDAERASRIFRDDDGQPLELRLELKAGAKIISSFAATRPGPQRSPPRSYSSDRPDPSPILSQNNSAHSTPSWRRERPPSSNGDGRYSKYDRGPPAQWSRGEGRYGSSLSGNKRSRGLLERRSRSRSRSKSFHGQSHGFSRHENSAGPGDVERSTPNTQQGASVNRFRSDESNKITGSAVYNDADTPTPKRARTLSPHRSPTHGQDRITRVEKLEDGITGQEDKKTKSNSEVAPSSPVVFSDGGDNQREEQRPRSPSGRWQHSNGSKTHQRRDSFSNNRRDRSRWSAKNQHTNLQPDRDLNQQGRRPSPGRGGDRYKERQDSREFGHGGHGGDRRQDFRDFGPGGRGGDRFKERRGSRDFGRGGRGDVRFTERWGSRDFGRGDTYDNSGRERHMHSDRERGGHNGRSGDINSRSR</sequence>
<proteinExistence type="predicted"/>
<comment type="caution">
    <text evidence="2">The sequence shown here is derived from an EMBL/GenBank/DDBJ whole genome shotgun (WGS) entry which is preliminary data.</text>
</comment>
<feature type="compositionally biased region" description="Polar residues" evidence="1">
    <location>
        <begin position="494"/>
        <end position="503"/>
    </location>
</feature>
<evidence type="ECO:0000313" key="3">
    <source>
        <dbReference type="Proteomes" id="UP000198211"/>
    </source>
</evidence>
<feature type="compositionally biased region" description="Polar residues" evidence="1">
    <location>
        <begin position="466"/>
        <end position="475"/>
    </location>
</feature>
<dbReference type="AlphaFoldDB" id="A0A225X3R5"/>
<feature type="compositionally biased region" description="Polar residues" evidence="1">
    <location>
        <begin position="362"/>
        <end position="371"/>
    </location>
</feature>